<dbReference type="RefSeq" id="WP_090896520.1">
    <property type="nucleotide sequence ID" value="NZ_FNYO01000003.1"/>
</dbReference>
<dbReference type="Gene3D" id="1.10.260.40">
    <property type="entry name" value="lambda repressor-like DNA-binding domains"/>
    <property type="match status" value="1"/>
</dbReference>
<evidence type="ECO:0000313" key="1">
    <source>
        <dbReference type="EMBL" id="SEI41886.1"/>
    </source>
</evidence>
<dbReference type="InterPro" id="IPR010982">
    <property type="entry name" value="Lambda_DNA-bd_dom_sf"/>
</dbReference>
<dbReference type="Proteomes" id="UP000199005">
    <property type="component" value="Unassembled WGS sequence"/>
</dbReference>
<proteinExistence type="predicted"/>
<dbReference type="InterPro" id="IPR031856">
    <property type="entry name" value="YdaS_toxin-like"/>
</dbReference>
<dbReference type="AlphaFoldDB" id="A0A1H6QJ03"/>
<reference evidence="1 2" key="1">
    <citation type="submission" date="2016-10" db="EMBL/GenBank/DDBJ databases">
        <authorList>
            <person name="de Groot N.N."/>
        </authorList>
    </citation>
    <scope>NUCLEOTIDE SEQUENCE [LARGE SCALE GENOMIC DNA]</scope>
    <source>
        <strain evidence="1 2">DSM 1041</strain>
    </source>
</reference>
<keyword evidence="1" id="KW-0238">DNA-binding</keyword>
<protein>
    <submittedName>
        <fullName evidence="1">DNA-binding transcriptional regulator YdaS, prophage-encoded, Cro superfamily</fullName>
    </submittedName>
</protein>
<name>A0A1H6QJ03_9GAMM</name>
<organism evidence="1 2">
    <name type="scientific">Azotobacter beijerinckii</name>
    <dbReference type="NCBI Taxonomy" id="170623"/>
    <lineage>
        <taxon>Bacteria</taxon>
        <taxon>Pseudomonadati</taxon>
        <taxon>Pseudomonadota</taxon>
        <taxon>Gammaproteobacteria</taxon>
        <taxon>Pseudomonadales</taxon>
        <taxon>Pseudomonadaceae</taxon>
        <taxon>Azotobacter</taxon>
    </lineage>
</organism>
<dbReference type="SUPFAM" id="SSF47413">
    <property type="entry name" value="lambda repressor-like DNA-binding domains"/>
    <property type="match status" value="1"/>
</dbReference>
<evidence type="ECO:0000313" key="2">
    <source>
        <dbReference type="Proteomes" id="UP000199005"/>
    </source>
</evidence>
<dbReference type="GO" id="GO:0003677">
    <property type="term" value="F:DNA binding"/>
    <property type="evidence" value="ECO:0007669"/>
    <property type="project" value="UniProtKB-KW"/>
</dbReference>
<dbReference type="EMBL" id="FNYO01000003">
    <property type="protein sequence ID" value="SEI41886.1"/>
    <property type="molecule type" value="Genomic_DNA"/>
</dbReference>
<gene>
    <name evidence="1" type="ORF">SAMN04244579_00331</name>
</gene>
<dbReference type="STRING" id="170623.SAMN04244579_00331"/>
<sequence length="84" mass="9300">MNIPEDMKGAFEQAIKKAGGQSALARKLSTPAKKVSQQRLWHWFQVKGVCPAEWVLQVEEITGVSRYSLRPDVFGEEPADVSAA</sequence>
<dbReference type="Pfam" id="PF15943">
    <property type="entry name" value="YdaS_toxin"/>
    <property type="match status" value="1"/>
</dbReference>
<accession>A0A1H6QJ03</accession>